<dbReference type="EMBL" id="CP032157">
    <property type="protein sequence ID" value="AXY73983.1"/>
    <property type="molecule type" value="Genomic_DNA"/>
</dbReference>
<name>A0A3B7ML18_9BACT</name>
<protein>
    <recommendedName>
        <fullName evidence="3">Lipoprotein</fullName>
    </recommendedName>
</protein>
<dbReference type="Proteomes" id="UP000263900">
    <property type="component" value="Chromosome"/>
</dbReference>
<gene>
    <name evidence="1" type="ORF">D3H65_08300</name>
</gene>
<evidence type="ECO:0000313" key="2">
    <source>
        <dbReference type="Proteomes" id="UP000263900"/>
    </source>
</evidence>
<organism evidence="1 2">
    <name type="scientific">Paraflavitalea soli</name>
    <dbReference type="NCBI Taxonomy" id="2315862"/>
    <lineage>
        <taxon>Bacteria</taxon>
        <taxon>Pseudomonadati</taxon>
        <taxon>Bacteroidota</taxon>
        <taxon>Chitinophagia</taxon>
        <taxon>Chitinophagales</taxon>
        <taxon>Chitinophagaceae</taxon>
        <taxon>Paraflavitalea</taxon>
    </lineage>
</organism>
<proteinExistence type="predicted"/>
<reference evidence="1 2" key="1">
    <citation type="submission" date="2018-09" db="EMBL/GenBank/DDBJ databases">
        <title>Genome sequencing of strain 6GH32-13.</title>
        <authorList>
            <person name="Weon H.-Y."/>
            <person name="Heo J."/>
            <person name="Kwon S.-W."/>
        </authorList>
    </citation>
    <scope>NUCLEOTIDE SEQUENCE [LARGE SCALE GENOMIC DNA]</scope>
    <source>
        <strain evidence="1 2">5GH32-13</strain>
    </source>
</reference>
<dbReference type="RefSeq" id="WP_119049870.1">
    <property type="nucleotide sequence ID" value="NZ_CP032157.1"/>
</dbReference>
<dbReference type="KEGG" id="pseg:D3H65_08300"/>
<dbReference type="OrthoDB" id="667337at2"/>
<evidence type="ECO:0000313" key="1">
    <source>
        <dbReference type="EMBL" id="AXY73983.1"/>
    </source>
</evidence>
<dbReference type="AlphaFoldDB" id="A0A3B7ML18"/>
<dbReference type="PROSITE" id="PS51257">
    <property type="entry name" value="PROKAR_LIPOPROTEIN"/>
    <property type="match status" value="1"/>
</dbReference>
<keyword evidence="2" id="KW-1185">Reference proteome</keyword>
<accession>A0A3B7ML18</accession>
<sequence>MRTILFALSCGLMASCGQTGTHPSTPKADSTQPSTVVNAANSIRPFRDTVRKEPVAEYRVKTDNPLNDWYFSVRLFETPKTFYYLIRLQFEEIQGTDTLKLPNFGINPRPEIRKGPENYSCIIGFLDKDNQFREYKKVYVVGERLKITALKHYAVYTYQDEKE</sequence>
<evidence type="ECO:0008006" key="3">
    <source>
        <dbReference type="Google" id="ProtNLM"/>
    </source>
</evidence>